<dbReference type="EMBL" id="BKCF01000004">
    <property type="protein sequence ID" value="GEQ86762.1"/>
    <property type="molecule type" value="Genomic_DNA"/>
</dbReference>
<name>A0A5J4FZT6_9FLAO</name>
<comment type="caution">
    <text evidence="1">The sequence shown here is derived from an EMBL/GenBank/DDBJ whole genome shotgun (WGS) entry which is preliminary data.</text>
</comment>
<organism evidence="1 2">
    <name type="scientific">Patiriisocius marinistellae</name>
    <dbReference type="NCBI Taxonomy" id="2494560"/>
    <lineage>
        <taxon>Bacteria</taxon>
        <taxon>Pseudomonadati</taxon>
        <taxon>Bacteroidota</taxon>
        <taxon>Flavobacteriia</taxon>
        <taxon>Flavobacteriales</taxon>
        <taxon>Flavobacteriaceae</taxon>
        <taxon>Patiriisocius</taxon>
    </lineage>
</organism>
<sequence>MLITFDVKYEQVIKYYKKLKIMKLKKSKAISSHFVPAGSRFEIEINSSISALKAITNFKTEKK</sequence>
<gene>
    <name evidence="1" type="ORF">ULMS_22700</name>
</gene>
<evidence type="ECO:0000313" key="2">
    <source>
        <dbReference type="Proteomes" id="UP000326994"/>
    </source>
</evidence>
<dbReference type="AlphaFoldDB" id="A0A5J4FZT6"/>
<dbReference type="Proteomes" id="UP000326994">
    <property type="component" value="Unassembled WGS sequence"/>
</dbReference>
<evidence type="ECO:0000313" key="1">
    <source>
        <dbReference type="EMBL" id="GEQ86762.1"/>
    </source>
</evidence>
<accession>A0A5J4FZT6</accession>
<keyword evidence="2" id="KW-1185">Reference proteome</keyword>
<proteinExistence type="predicted"/>
<reference evidence="1 2" key="1">
    <citation type="submission" date="2019-08" db="EMBL/GenBank/DDBJ databases">
        <title>Ulvibacter marinistellae sp. nov., isolated from a starfish, Patiria pectinifera.</title>
        <authorList>
            <person name="Kawano K."/>
            <person name="Ushijima N."/>
            <person name="Kihara M."/>
            <person name="Itoh H."/>
        </authorList>
    </citation>
    <scope>NUCLEOTIDE SEQUENCE [LARGE SCALE GENOMIC DNA]</scope>
    <source>
        <strain evidence="1 2">KK4</strain>
    </source>
</reference>
<protein>
    <submittedName>
        <fullName evidence="1">Uncharacterized protein</fullName>
    </submittedName>
</protein>